<evidence type="ECO:0000313" key="2">
    <source>
        <dbReference type="Proteomes" id="UP000197138"/>
    </source>
</evidence>
<proteinExistence type="predicted"/>
<dbReference type="AlphaFoldDB" id="A0A218VUK6"/>
<accession>A0A218VUK6</accession>
<name>A0A218VUK6_PUNGR</name>
<protein>
    <submittedName>
        <fullName evidence="1">Uncharacterized protein</fullName>
    </submittedName>
</protein>
<comment type="caution">
    <text evidence="1">The sequence shown here is derived from an EMBL/GenBank/DDBJ whole genome shotgun (WGS) entry which is preliminary data.</text>
</comment>
<organism evidence="1 2">
    <name type="scientific">Punica granatum</name>
    <name type="common">Pomegranate</name>
    <dbReference type="NCBI Taxonomy" id="22663"/>
    <lineage>
        <taxon>Eukaryota</taxon>
        <taxon>Viridiplantae</taxon>
        <taxon>Streptophyta</taxon>
        <taxon>Embryophyta</taxon>
        <taxon>Tracheophyta</taxon>
        <taxon>Spermatophyta</taxon>
        <taxon>Magnoliopsida</taxon>
        <taxon>eudicotyledons</taxon>
        <taxon>Gunneridae</taxon>
        <taxon>Pentapetalae</taxon>
        <taxon>rosids</taxon>
        <taxon>malvids</taxon>
        <taxon>Myrtales</taxon>
        <taxon>Lythraceae</taxon>
        <taxon>Punica</taxon>
    </lineage>
</organism>
<sequence length="127" mass="14923">MNWRFHDSMALIFFVMKEVLLFAKSKLNFDQSFSESVVGNTPPIVLRHCAHATTSKLYCHVLLFGSFLVFISKTKEKAEGKLKRTMAEQRNREHQKVYVNVTETFITQGGEREREREMIWKLFGYGR</sequence>
<dbReference type="EMBL" id="MTKT01005880">
    <property type="protein sequence ID" value="OWM63898.1"/>
    <property type="molecule type" value="Genomic_DNA"/>
</dbReference>
<evidence type="ECO:0000313" key="1">
    <source>
        <dbReference type="EMBL" id="OWM63898.1"/>
    </source>
</evidence>
<gene>
    <name evidence="1" type="ORF">CDL15_Pgr006160</name>
</gene>
<dbReference type="Proteomes" id="UP000197138">
    <property type="component" value="Unassembled WGS sequence"/>
</dbReference>
<reference evidence="2" key="1">
    <citation type="journal article" date="2017" name="Plant J.">
        <title>The pomegranate (Punica granatum L.) genome and the genomics of punicalagin biosynthesis.</title>
        <authorList>
            <person name="Qin G."/>
            <person name="Xu C."/>
            <person name="Ming R."/>
            <person name="Tang H."/>
            <person name="Guyot R."/>
            <person name="Kramer E.M."/>
            <person name="Hu Y."/>
            <person name="Yi X."/>
            <person name="Qi Y."/>
            <person name="Xu X."/>
            <person name="Gao Z."/>
            <person name="Pan H."/>
            <person name="Jian J."/>
            <person name="Tian Y."/>
            <person name="Yue Z."/>
            <person name="Xu Y."/>
        </authorList>
    </citation>
    <scope>NUCLEOTIDE SEQUENCE [LARGE SCALE GENOMIC DNA]</scope>
    <source>
        <strain evidence="2">cv. Dabenzi</strain>
    </source>
</reference>